<feature type="transmembrane region" description="Helical" evidence="1">
    <location>
        <begin position="326"/>
        <end position="344"/>
    </location>
</feature>
<feature type="transmembrane region" description="Helical" evidence="1">
    <location>
        <begin position="162"/>
        <end position="181"/>
    </location>
</feature>
<feature type="transmembrane region" description="Helical" evidence="1">
    <location>
        <begin position="276"/>
        <end position="295"/>
    </location>
</feature>
<organism evidence="2">
    <name type="scientific">marine metagenome</name>
    <dbReference type="NCBI Taxonomy" id="408172"/>
    <lineage>
        <taxon>unclassified sequences</taxon>
        <taxon>metagenomes</taxon>
        <taxon>ecological metagenomes</taxon>
    </lineage>
</organism>
<name>A0A381WU19_9ZZZZ</name>
<dbReference type="EMBL" id="UINC01012843">
    <property type="protein sequence ID" value="SVA55852.1"/>
    <property type="molecule type" value="Genomic_DNA"/>
</dbReference>
<proteinExistence type="predicted"/>
<gene>
    <name evidence="2" type="ORF">METZ01_LOCUS108706</name>
</gene>
<keyword evidence="1" id="KW-0472">Membrane</keyword>
<sequence length="484" mass="51366">MHRPGAPPHGDPPSRLIDRVPTMLVVGLVAFLAVSWARSFGLPLGDSHEGRVLGQFALHVRNFWDLGPSGSSFGADWAPFSNVPYTHHPPLLTGLHLLVSTVVGQGLWQLKAISYLSGLATVPALYWVGRRMGFGSLPVAAATGALVATPWWWVYGRLGLGFLPNLAMVGMVLLVADGATRRGLRRVAAATGAAVAASWHGAFLAPLLWLWLWRRRGLDRTVVVVGAAVTAGALAVLVWVTQGGGVTELADHAGNRMGVDRTVGEFLDRQWAFARGLLPAWYLMLALPALVAGLVDPRSRALTGMLAAMVLVFAVVPSDNAWVHDYWNFPVLTALFPGFAALADRAVRALPGLRRGVGEGAVAVLLVASLVALAPGAIHDRYFATPAEAGRLVEAVSPAAGQDTAWHTPQVPWPTWVSRAWGLAPGAVASPEDVATVGDDDRVVVRLDRLPAFVGRSVADEALAVRGTYAVVTGAALRRHLLTE</sequence>
<feature type="transmembrane region" description="Helical" evidence="1">
    <location>
        <begin position="20"/>
        <end position="37"/>
    </location>
</feature>
<reference evidence="2" key="1">
    <citation type="submission" date="2018-05" db="EMBL/GenBank/DDBJ databases">
        <authorList>
            <person name="Lanie J.A."/>
            <person name="Ng W.-L."/>
            <person name="Kazmierczak K.M."/>
            <person name="Andrzejewski T.M."/>
            <person name="Davidsen T.M."/>
            <person name="Wayne K.J."/>
            <person name="Tettelin H."/>
            <person name="Glass J.I."/>
            <person name="Rusch D."/>
            <person name="Podicherti R."/>
            <person name="Tsui H.-C.T."/>
            <person name="Winkler M.E."/>
        </authorList>
    </citation>
    <scope>NUCLEOTIDE SEQUENCE</scope>
</reference>
<evidence type="ECO:0000313" key="2">
    <source>
        <dbReference type="EMBL" id="SVA55852.1"/>
    </source>
</evidence>
<keyword evidence="1" id="KW-1133">Transmembrane helix</keyword>
<dbReference type="AlphaFoldDB" id="A0A381WU19"/>
<evidence type="ECO:0000256" key="1">
    <source>
        <dbReference type="SAM" id="Phobius"/>
    </source>
</evidence>
<feature type="transmembrane region" description="Helical" evidence="1">
    <location>
        <begin position="356"/>
        <end position="378"/>
    </location>
</feature>
<keyword evidence="1" id="KW-0812">Transmembrane</keyword>
<feature type="transmembrane region" description="Helical" evidence="1">
    <location>
        <begin position="222"/>
        <end position="240"/>
    </location>
</feature>
<protein>
    <recommendedName>
        <fullName evidence="3">Glycosyltransferase RgtA/B/C/D-like domain-containing protein</fullName>
    </recommendedName>
</protein>
<feature type="transmembrane region" description="Helical" evidence="1">
    <location>
        <begin position="187"/>
        <end position="210"/>
    </location>
</feature>
<feature type="transmembrane region" description="Helical" evidence="1">
    <location>
        <begin position="302"/>
        <end position="320"/>
    </location>
</feature>
<accession>A0A381WU19</accession>
<feature type="non-terminal residue" evidence="2">
    <location>
        <position position="484"/>
    </location>
</feature>
<evidence type="ECO:0008006" key="3">
    <source>
        <dbReference type="Google" id="ProtNLM"/>
    </source>
</evidence>